<evidence type="ECO:0000313" key="5">
    <source>
        <dbReference type="Proteomes" id="UP000450000"/>
    </source>
</evidence>
<dbReference type="AlphaFoldDB" id="A0A6N7KKF4"/>
<proteinExistence type="predicted"/>
<organism evidence="4 5">
    <name type="scientific">Streptomyces kaniharaensis</name>
    <dbReference type="NCBI Taxonomy" id="212423"/>
    <lineage>
        <taxon>Bacteria</taxon>
        <taxon>Bacillati</taxon>
        <taxon>Actinomycetota</taxon>
        <taxon>Actinomycetes</taxon>
        <taxon>Kitasatosporales</taxon>
        <taxon>Streptomycetaceae</taxon>
        <taxon>Streptomyces</taxon>
    </lineage>
</organism>
<evidence type="ECO:0000259" key="3">
    <source>
        <dbReference type="Pfam" id="PF10708"/>
    </source>
</evidence>
<name>A0A6N7KKF4_9ACTN</name>
<evidence type="ECO:0000313" key="4">
    <source>
        <dbReference type="EMBL" id="MQS11936.1"/>
    </source>
</evidence>
<keyword evidence="2" id="KW-1133">Transmembrane helix</keyword>
<sequence length="366" mass="37105">MRGWCRVVTHPLCLERHPAGYGTPVSNSTPPGWYPVPGADGTAGHERWWDGNAWTADVRPLQGGAAQLADAPTQGWQPPAQTPPGYGYGGPPQGGAGYGYPGPQAPGYGYPGPQPGYGYPPPSGSGRVNPGVVIGIVLAVLTVAGVILVLTLNSDGSPSADPTPNPTVTATGSASPSPSPTYRLPTTVPTPTLPAPKPAPVLKSTVPDSQHAITIPVFDGWDASTIGTRSTVSLGTGRYTCSDGNSCIRGQFAVEKDTAQGATAKAAAEATMPGYAGKIFTGITSHTDSGSGYVTVAGVLGYASRWHVRTSDGTQGYVLLAAVPAKGGGYVVFEGGVDDDPAAPDASVLDQILKGIKQDSSSAGTT</sequence>
<feature type="compositionally biased region" description="Pro residues" evidence="1">
    <location>
        <begin position="112"/>
        <end position="123"/>
    </location>
</feature>
<comment type="caution">
    <text evidence="4">The sequence shown here is derived from an EMBL/GenBank/DDBJ whole genome shotgun (WGS) entry which is preliminary data.</text>
</comment>
<dbReference type="Pfam" id="PF10708">
    <property type="entry name" value="DUF2510"/>
    <property type="match status" value="1"/>
</dbReference>
<feature type="compositionally biased region" description="Gly residues" evidence="1">
    <location>
        <begin position="86"/>
        <end position="100"/>
    </location>
</feature>
<feature type="compositionally biased region" description="Polar residues" evidence="1">
    <location>
        <begin position="153"/>
        <end position="162"/>
    </location>
</feature>
<gene>
    <name evidence="4" type="ORF">F7Q99_06420</name>
</gene>
<feature type="compositionally biased region" description="Low complexity" evidence="1">
    <location>
        <begin position="166"/>
        <end position="176"/>
    </location>
</feature>
<keyword evidence="5" id="KW-1185">Reference proteome</keyword>
<dbReference type="EMBL" id="WBOF01000001">
    <property type="protein sequence ID" value="MQS11936.1"/>
    <property type="molecule type" value="Genomic_DNA"/>
</dbReference>
<keyword evidence="2" id="KW-0812">Transmembrane</keyword>
<feature type="domain" description="DUF2510" evidence="3">
    <location>
        <begin position="31"/>
        <end position="66"/>
    </location>
</feature>
<evidence type="ECO:0000256" key="2">
    <source>
        <dbReference type="SAM" id="Phobius"/>
    </source>
</evidence>
<protein>
    <submittedName>
        <fullName evidence="4">DUF2510 domain-containing protein</fullName>
    </submittedName>
</protein>
<feature type="transmembrane region" description="Helical" evidence="2">
    <location>
        <begin position="132"/>
        <end position="152"/>
    </location>
</feature>
<keyword evidence="2" id="KW-0472">Membrane</keyword>
<reference evidence="4 5" key="1">
    <citation type="submission" date="2019-09" db="EMBL/GenBank/DDBJ databases">
        <title>Genome Sequences of Streptomyces kaniharaensis ATCC 21070.</title>
        <authorList>
            <person name="Zhu W."/>
            <person name="De Crecy-Lagard V."/>
            <person name="Richards N.G."/>
        </authorList>
    </citation>
    <scope>NUCLEOTIDE SEQUENCE [LARGE SCALE GENOMIC DNA]</scope>
    <source>
        <strain evidence="4 5">SF-557</strain>
    </source>
</reference>
<dbReference type="InterPro" id="IPR018929">
    <property type="entry name" value="DUF2510"/>
</dbReference>
<dbReference type="Proteomes" id="UP000450000">
    <property type="component" value="Unassembled WGS sequence"/>
</dbReference>
<accession>A0A6N7KKF4</accession>
<feature type="region of interest" description="Disordered" evidence="1">
    <location>
        <begin position="70"/>
        <end position="123"/>
    </location>
</feature>
<feature type="region of interest" description="Disordered" evidence="1">
    <location>
        <begin position="153"/>
        <end position="193"/>
    </location>
</feature>
<evidence type="ECO:0000256" key="1">
    <source>
        <dbReference type="SAM" id="MobiDB-lite"/>
    </source>
</evidence>